<evidence type="ECO:0000313" key="1">
    <source>
        <dbReference type="EMBL" id="CAF1715784.1"/>
    </source>
</evidence>
<protein>
    <submittedName>
        <fullName evidence="1">(rape) hypothetical protein</fullName>
    </submittedName>
</protein>
<proteinExistence type="predicted"/>
<dbReference type="AlphaFoldDB" id="A0A816IY60"/>
<reference evidence="1" key="1">
    <citation type="submission" date="2021-01" db="EMBL/GenBank/DDBJ databases">
        <authorList>
            <consortium name="Genoscope - CEA"/>
            <person name="William W."/>
        </authorList>
    </citation>
    <scope>NUCLEOTIDE SEQUENCE</scope>
</reference>
<gene>
    <name evidence="1" type="ORF">DARMORV10_C09P04630.1</name>
</gene>
<dbReference type="Proteomes" id="UP001295469">
    <property type="component" value="Chromosome C09"/>
</dbReference>
<dbReference type="EMBL" id="HG994373">
    <property type="protein sequence ID" value="CAF1715784.1"/>
    <property type="molecule type" value="Genomic_DNA"/>
</dbReference>
<sequence length="108" mass="12625">MSRLELSQVLTYSFVTHNHKIPLFARNLIREKNIIQLIEEYLINKSNLLNNTVATHKKQRSRTQQSSKFIPFWSVARLLEQTVSRQRERGFIILCVTGGVQDQTELLV</sequence>
<name>A0A816IY60_BRANA</name>
<organism evidence="1">
    <name type="scientific">Brassica napus</name>
    <name type="common">Rape</name>
    <dbReference type="NCBI Taxonomy" id="3708"/>
    <lineage>
        <taxon>Eukaryota</taxon>
        <taxon>Viridiplantae</taxon>
        <taxon>Streptophyta</taxon>
        <taxon>Embryophyta</taxon>
        <taxon>Tracheophyta</taxon>
        <taxon>Spermatophyta</taxon>
        <taxon>Magnoliopsida</taxon>
        <taxon>eudicotyledons</taxon>
        <taxon>Gunneridae</taxon>
        <taxon>Pentapetalae</taxon>
        <taxon>rosids</taxon>
        <taxon>malvids</taxon>
        <taxon>Brassicales</taxon>
        <taxon>Brassicaceae</taxon>
        <taxon>Brassiceae</taxon>
        <taxon>Brassica</taxon>
    </lineage>
</organism>
<accession>A0A816IY60</accession>